<evidence type="ECO:0000313" key="2">
    <source>
        <dbReference type="EMBL" id="KAF4745564.1"/>
    </source>
</evidence>
<feature type="non-terminal residue" evidence="2">
    <location>
        <position position="1"/>
    </location>
</feature>
<sequence length="51" mass="5414">AAVAATASSGDGHELRPDGEDETEPELCRQSISTGHRFAVVCKAEETRRAT</sequence>
<dbReference type="Proteomes" id="UP000553632">
    <property type="component" value="Unassembled WGS sequence"/>
</dbReference>
<accession>A0A7J6TJR0</accession>
<protein>
    <submittedName>
        <fullName evidence="2">Uncharacterized protein</fullName>
    </submittedName>
</protein>
<evidence type="ECO:0000313" key="3">
    <source>
        <dbReference type="Proteomes" id="UP000553632"/>
    </source>
</evidence>
<reference evidence="2 3" key="1">
    <citation type="submission" date="2020-04" db="EMBL/GenBank/DDBJ databases">
        <title>Perkinsus olseni comparative genomics.</title>
        <authorList>
            <person name="Bogema D.R."/>
        </authorList>
    </citation>
    <scope>NUCLEOTIDE SEQUENCE [LARGE SCALE GENOMIC DNA]</scope>
    <source>
        <strain evidence="2 3">ATCC PRA-207</strain>
    </source>
</reference>
<dbReference type="AlphaFoldDB" id="A0A7J6TJR0"/>
<comment type="caution">
    <text evidence="2">The sequence shown here is derived from an EMBL/GenBank/DDBJ whole genome shotgun (WGS) entry which is preliminary data.</text>
</comment>
<name>A0A7J6TJR0_PEROL</name>
<gene>
    <name evidence="2" type="ORF">FOZ63_018690</name>
</gene>
<proteinExistence type="predicted"/>
<feature type="non-terminal residue" evidence="2">
    <location>
        <position position="51"/>
    </location>
</feature>
<evidence type="ECO:0000256" key="1">
    <source>
        <dbReference type="SAM" id="MobiDB-lite"/>
    </source>
</evidence>
<dbReference type="EMBL" id="JABANO010010193">
    <property type="protein sequence ID" value="KAF4745564.1"/>
    <property type="molecule type" value="Genomic_DNA"/>
</dbReference>
<feature type="region of interest" description="Disordered" evidence="1">
    <location>
        <begin position="1"/>
        <end position="30"/>
    </location>
</feature>
<organism evidence="2 3">
    <name type="scientific">Perkinsus olseni</name>
    <name type="common">Perkinsus atlanticus</name>
    <dbReference type="NCBI Taxonomy" id="32597"/>
    <lineage>
        <taxon>Eukaryota</taxon>
        <taxon>Sar</taxon>
        <taxon>Alveolata</taxon>
        <taxon>Perkinsozoa</taxon>
        <taxon>Perkinsea</taxon>
        <taxon>Perkinsida</taxon>
        <taxon>Perkinsidae</taxon>
        <taxon>Perkinsus</taxon>
    </lineage>
</organism>
<keyword evidence="3" id="KW-1185">Reference proteome</keyword>